<dbReference type="PANTHER" id="PTHR31672">
    <property type="entry name" value="BNACNNG10540D PROTEIN"/>
    <property type="match status" value="1"/>
</dbReference>
<dbReference type="InterPro" id="IPR050796">
    <property type="entry name" value="SCF_F-box_component"/>
</dbReference>
<dbReference type="NCBIfam" id="TIGR01640">
    <property type="entry name" value="F_box_assoc_1"/>
    <property type="match status" value="1"/>
</dbReference>
<dbReference type="Gene3D" id="1.20.1280.50">
    <property type="match status" value="1"/>
</dbReference>
<dbReference type="OrthoDB" id="1748835at2759"/>
<proteinExistence type="predicted"/>
<accession>A0A835HNM7</accession>
<comment type="caution">
    <text evidence="2">The sequence shown here is derived from an EMBL/GenBank/DDBJ whole genome shotgun (WGS) entry which is preliminary data.</text>
</comment>
<dbReference type="EMBL" id="JADFTS010000005">
    <property type="protein sequence ID" value="KAF9604190.1"/>
    <property type="molecule type" value="Genomic_DNA"/>
</dbReference>
<dbReference type="SMART" id="SM00256">
    <property type="entry name" value="FBOX"/>
    <property type="match status" value="1"/>
</dbReference>
<dbReference type="Proteomes" id="UP000631114">
    <property type="component" value="Unassembled WGS sequence"/>
</dbReference>
<reference evidence="2 3" key="1">
    <citation type="submission" date="2020-10" db="EMBL/GenBank/DDBJ databases">
        <title>The Coptis chinensis genome and diversification of protoberbering-type alkaloids.</title>
        <authorList>
            <person name="Wang B."/>
            <person name="Shu S."/>
            <person name="Song C."/>
            <person name="Liu Y."/>
        </authorList>
    </citation>
    <scope>NUCLEOTIDE SEQUENCE [LARGE SCALE GENOMIC DNA]</scope>
    <source>
        <strain evidence="2">HL-2020</strain>
        <tissue evidence="2">Leaf</tissue>
    </source>
</reference>
<protein>
    <recommendedName>
        <fullName evidence="1">F-box domain-containing protein</fullName>
    </recommendedName>
</protein>
<dbReference type="InterPro" id="IPR001810">
    <property type="entry name" value="F-box_dom"/>
</dbReference>
<evidence type="ECO:0000259" key="1">
    <source>
        <dbReference type="PROSITE" id="PS50181"/>
    </source>
</evidence>
<dbReference type="InterPro" id="IPR036047">
    <property type="entry name" value="F-box-like_dom_sf"/>
</dbReference>
<sequence length="265" mass="30171">MSLKSLQTKSMENLPAEVIQEIFSRLPITSLFENRYVCQTWHGLINDRRLSFMHYVQASRRINPTTSLILYNGPGLYYIPDFNTCQNVVVFNNLPFKSWLPYFKVVASQNGFICVAADGCSYRNIFICNPVIGEWFLVPRSETLYGTNYGFGYELETNEYKIVRMRFCKDEDNYDVEIHKLGTSTWRDIGKVKRIIGDDPGASGVLENGEILVEINNGALVSYNQKRKSYREIIINGLPGSFKAVPHVGTLLPLMHAIQTVDCGN</sequence>
<dbReference type="SUPFAM" id="SSF81383">
    <property type="entry name" value="F-box domain"/>
    <property type="match status" value="1"/>
</dbReference>
<dbReference type="Pfam" id="PF08268">
    <property type="entry name" value="FBA_3"/>
    <property type="match status" value="1"/>
</dbReference>
<dbReference type="PROSITE" id="PS50181">
    <property type="entry name" value="FBOX"/>
    <property type="match status" value="1"/>
</dbReference>
<keyword evidence="3" id="KW-1185">Reference proteome</keyword>
<dbReference type="AlphaFoldDB" id="A0A835HNM7"/>
<name>A0A835HNM7_9MAGN</name>
<dbReference type="InterPro" id="IPR013187">
    <property type="entry name" value="F-box-assoc_dom_typ3"/>
</dbReference>
<dbReference type="PANTHER" id="PTHR31672:SF13">
    <property type="entry name" value="F-BOX PROTEIN CPR30-LIKE"/>
    <property type="match status" value="1"/>
</dbReference>
<dbReference type="Pfam" id="PF12937">
    <property type="entry name" value="F-box-like"/>
    <property type="match status" value="1"/>
</dbReference>
<feature type="domain" description="F-box" evidence="1">
    <location>
        <begin position="8"/>
        <end position="55"/>
    </location>
</feature>
<evidence type="ECO:0000313" key="3">
    <source>
        <dbReference type="Proteomes" id="UP000631114"/>
    </source>
</evidence>
<gene>
    <name evidence="2" type="ORF">IFM89_003936</name>
</gene>
<organism evidence="2 3">
    <name type="scientific">Coptis chinensis</name>
    <dbReference type="NCBI Taxonomy" id="261450"/>
    <lineage>
        <taxon>Eukaryota</taxon>
        <taxon>Viridiplantae</taxon>
        <taxon>Streptophyta</taxon>
        <taxon>Embryophyta</taxon>
        <taxon>Tracheophyta</taxon>
        <taxon>Spermatophyta</taxon>
        <taxon>Magnoliopsida</taxon>
        <taxon>Ranunculales</taxon>
        <taxon>Ranunculaceae</taxon>
        <taxon>Coptidoideae</taxon>
        <taxon>Coptis</taxon>
    </lineage>
</organism>
<evidence type="ECO:0000313" key="2">
    <source>
        <dbReference type="EMBL" id="KAF9604190.1"/>
    </source>
</evidence>
<dbReference type="InterPro" id="IPR017451">
    <property type="entry name" value="F-box-assoc_interact_dom"/>
</dbReference>